<evidence type="ECO:0000313" key="2">
    <source>
        <dbReference type="EMBL" id="WPB07211.1"/>
    </source>
</evidence>
<protein>
    <submittedName>
        <fullName evidence="2">Uncharacterized protein</fullName>
    </submittedName>
</protein>
<gene>
    <name evidence="2" type="ORF">RHO25_011872</name>
</gene>
<evidence type="ECO:0000313" key="3">
    <source>
        <dbReference type="Proteomes" id="UP001302367"/>
    </source>
</evidence>
<evidence type="ECO:0000256" key="1">
    <source>
        <dbReference type="SAM" id="MobiDB-lite"/>
    </source>
</evidence>
<dbReference type="RefSeq" id="XP_065459530.1">
    <property type="nucleotide sequence ID" value="XM_065603458.1"/>
</dbReference>
<proteinExistence type="predicted"/>
<feature type="compositionally biased region" description="Low complexity" evidence="1">
    <location>
        <begin position="26"/>
        <end position="36"/>
    </location>
</feature>
<organism evidence="2 3">
    <name type="scientific">Cercospora beticola</name>
    <name type="common">Sugarbeet leaf spot fungus</name>
    <dbReference type="NCBI Taxonomy" id="122368"/>
    <lineage>
        <taxon>Eukaryota</taxon>
        <taxon>Fungi</taxon>
        <taxon>Dikarya</taxon>
        <taxon>Ascomycota</taxon>
        <taxon>Pezizomycotina</taxon>
        <taxon>Dothideomycetes</taxon>
        <taxon>Dothideomycetidae</taxon>
        <taxon>Mycosphaerellales</taxon>
        <taxon>Mycosphaerellaceae</taxon>
        <taxon>Cercospora</taxon>
    </lineage>
</organism>
<reference evidence="2 3" key="1">
    <citation type="submission" date="2023-09" db="EMBL/GenBank/DDBJ databases">
        <title>Complete-Gapless Cercospora beticola genome.</title>
        <authorList>
            <person name="Wyatt N.A."/>
            <person name="Spanner R.E."/>
            <person name="Bolton M.D."/>
        </authorList>
    </citation>
    <scope>NUCLEOTIDE SEQUENCE [LARGE SCALE GENOMIC DNA]</scope>
    <source>
        <strain evidence="2">Cb09-40</strain>
    </source>
</reference>
<dbReference type="Proteomes" id="UP001302367">
    <property type="component" value="Chromosome 8"/>
</dbReference>
<keyword evidence="3" id="KW-1185">Reference proteome</keyword>
<name>A0ABZ0P5Y2_CERBT</name>
<feature type="region of interest" description="Disordered" evidence="1">
    <location>
        <begin position="1"/>
        <end position="36"/>
    </location>
</feature>
<dbReference type="EMBL" id="CP134191">
    <property type="protein sequence ID" value="WPB07211.1"/>
    <property type="molecule type" value="Genomic_DNA"/>
</dbReference>
<dbReference type="GeneID" id="90644784"/>
<sequence>MDGIGHRRTERRARSQCSAIPKQLQESTSFSEEGGTSPLLNVAKRYGSAVKGRLRLATTYFFRINPRGKARSPLAPAGGAKERRCITASAGRNDEAQSHPGKSKVFPLESTDALPLLVVDSIEKPPKLCDFLDCTDPALCLFHPEYHLFVLGLSEIASGCAPRIKSVLTGVVDIEVAWIVVTGVSNKAVATSVEADITSMVFSGSVCIRSADNQFVSRIRHSITDTSIDLRLSGSRQIGVVQEQVGGHSSGRARGWVASYGVAN</sequence>
<accession>A0ABZ0P5Y2</accession>